<dbReference type="SUPFAM" id="SSF52833">
    <property type="entry name" value="Thioredoxin-like"/>
    <property type="match status" value="1"/>
</dbReference>
<dbReference type="EMBL" id="JBHUER010000003">
    <property type="protein sequence ID" value="MFD1702293.1"/>
    <property type="molecule type" value="Genomic_DNA"/>
</dbReference>
<gene>
    <name evidence="4" type="ORF">ACFSCV_04675</name>
</gene>
<dbReference type="Gene3D" id="3.40.30.10">
    <property type="entry name" value="Glutaredoxin"/>
    <property type="match status" value="1"/>
</dbReference>
<dbReference type="Pfam" id="PF13462">
    <property type="entry name" value="Thioredoxin_4"/>
    <property type="match status" value="1"/>
</dbReference>
<reference evidence="5" key="1">
    <citation type="journal article" date="2019" name="Int. J. Syst. Evol. Microbiol.">
        <title>The Global Catalogue of Microorganisms (GCM) 10K type strain sequencing project: providing services to taxonomists for standard genome sequencing and annotation.</title>
        <authorList>
            <consortium name="The Broad Institute Genomics Platform"/>
            <consortium name="The Broad Institute Genome Sequencing Center for Infectious Disease"/>
            <person name="Wu L."/>
            <person name="Ma J."/>
        </authorList>
    </citation>
    <scope>NUCLEOTIDE SEQUENCE [LARGE SCALE GENOMIC DNA]</scope>
    <source>
        <strain evidence="5">KCTC 23707</strain>
    </source>
</reference>
<dbReference type="PROSITE" id="PS51352">
    <property type="entry name" value="THIOREDOXIN_2"/>
    <property type="match status" value="1"/>
</dbReference>
<dbReference type="InterPro" id="IPR012336">
    <property type="entry name" value="Thioredoxin-like_fold"/>
</dbReference>
<name>A0ABW4K5E6_9HYPH</name>
<evidence type="ECO:0000259" key="3">
    <source>
        <dbReference type="PROSITE" id="PS51352"/>
    </source>
</evidence>
<protein>
    <submittedName>
        <fullName evidence="4">DsbA family protein</fullName>
    </submittedName>
</protein>
<feature type="domain" description="Thioredoxin" evidence="3">
    <location>
        <begin position="35"/>
        <end position="222"/>
    </location>
</feature>
<dbReference type="PROSITE" id="PS51318">
    <property type="entry name" value="TAT"/>
    <property type="match status" value="1"/>
</dbReference>
<dbReference type="InterPro" id="IPR013766">
    <property type="entry name" value="Thioredoxin_domain"/>
</dbReference>
<sequence>MILNRRRFLETAAVTTMGAAAAAALLLEPRFGFVAAAAAQAPSADELAVAGPLGENVEGKDDAPVTIIEYASMTCGHCAVFAAETFPKLKANYIDTGKVRFVLREFPLDPLAAAGFMLARCAGQDKFFPVVDALFAKQKEWAYSNDPVAGLQNISKQFGFTQESFESCLTNQEMLDGVNWVRQRGAEKFGVNSTPTFFINGKIHRGAIKFEDLEKILEPLLKA</sequence>
<comment type="similarity">
    <text evidence="2">Belongs to the thioredoxin family. DsbA subfamily.</text>
</comment>
<comment type="function">
    <text evidence="1">May be required for disulfide bond formation in some proteins.</text>
</comment>
<organism evidence="4 5">
    <name type="scientific">Methylopila henanensis</name>
    <dbReference type="NCBI Taxonomy" id="873516"/>
    <lineage>
        <taxon>Bacteria</taxon>
        <taxon>Pseudomonadati</taxon>
        <taxon>Pseudomonadota</taxon>
        <taxon>Alphaproteobacteria</taxon>
        <taxon>Hyphomicrobiales</taxon>
        <taxon>Methylopilaceae</taxon>
        <taxon>Methylopila</taxon>
    </lineage>
</organism>
<dbReference type="InterPro" id="IPR006311">
    <property type="entry name" value="TAT_signal"/>
</dbReference>
<evidence type="ECO:0000313" key="5">
    <source>
        <dbReference type="Proteomes" id="UP001597308"/>
    </source>
</evidence>
<evidence type="ECO:0000313" key="4">
    <source>
        <dbReference type="EMBL" id="MFD1702293.1"/>
    </source>
</evidence>
<dbReference type="PANTHER" id="PTHR13887:SF56">
    <property type="entry name" value="THIOREDOXIN-LIKE REDUCTASE RV2466C"/>
    <property type="match status" value="1"/>
</dbReference>
<keyword evidence="5" id="KW-1185">Reference proteome</keyword>
<evidence type="ECO:0000256" key="2">
    <source>
        <dbReference type="ARBA" id="ARBA00005791"/>
    </source>
</evidence>
<proteinExistence type="inferred from homology"/>
<comment type="caution">
    <text evidence="4">The sequence shown here is derived from an EMBL/GenBank/DDBJ whole genome shotgun (WGS) entry which is preliminary data.</text>
</comment>
<accession>A0ABW4K5E6</accession>
<evidence type="ECO:0000256" key="1">
    <source>
        <dbReference type="ARBA" id="ARBA00003565"/>
    </source>
</evidence>
<dbReference type="RefSeq" id="WP_378797485.1">
    <property type="nucleotide sequence ID" value="NZ_JBHUER010000003.1"/>
</dbReference>
<dbReference type="Proteomes" id="UP001597308">
    <property type="component" value="Unassembled WGS sequence"/>
</dbReference>
<dbReference type="PANTHER" id="PTHR13887">
    <property type="entry name" value="GLUTATHIONE S-TRANSFERASE KAPPA"/>
    <property type="match status" value="1"/>
</dbReference>
<dbReference type="InterPro" id="IPR036249">
    <property type="entry name" value="Thioredoxin-like_sf"/>
</dbReference>